<dbReference type="InterPro" id="IPR054384">
    <property type="entry name" value="SecDF_P1_head"/>
</dbReference>
<accession>A0A433JIZ2</accession>
<dbReference type="OrthoDB" id="9805019at2"/>
<evidence type="ECO:0000256" key="7">
    <source>
        <dbReference type="ARBA" id="ARBA00023010"/>
    </source>
</evidence>
<evidence type="ECO:0000256" key="6">
    <source>
        <dbReference type="ARBA" id="ARBA00022989"/>
    </source>
</evidence>
<comment type="similarity">
    <text evidence="9 11">Belongs to the SecD/SecF family. SecD subfamily.</text>
</comment>
<feature type="domain" description="SecDF P1 head subdomain" evidence="15">
    <location>
        <begin position="309"/>
        <end position="433"/>
    </location>
</feature>
<reference evidence="16 17" key="1">
    <citation type="submission" date="2018-12" db="EMBL/GenBank/DDBJ databases">
        <title>Legionella sp,whole genome shotgun sequence.</title>
        <authorList>
            <person name="Wu H."/>
        </authorList>
    </citation>
    <scope>NUCLEOTIDE SEQUENCE [LARGE SCALE GENOMIC DNA]</scope>
    <source>
        <strain evidence="17">km714</strain>
    </source>
</reference>
<evidence type="ECO:0000259" key="15">
    <source>
        <dbReference type="Pfam" id="PF22599"/>
    </source>
</evidence>
<sequence>MQNKYPLWKNLLLIAVTVVGLIYAIPNLYTEEPVVQVSSQAPVEPQELEQEVKNILDKANIPYESMRTNRETLEIHFASTDTQLLARDAIRNGLDKQYTVALNLATSTPEWLLAIGAEPMKQGLDLRGGVHFLLEVDVDSVINRRYEGLMKNISQDLRDANMRYAGMRYVVDKGIDIRFRSAQLMEDALAELKQKSPGLVFTKSKVTNSLNAALSPSELNTIRQNTIEQTMGILRNRVNELGVGEAVVQQQGATRIAVDLPGIQDAARAKQILGGTATLQFHLVDHENDAQIAKQTGAIPINSKLYMMEGQPLLLKRQVVLSGDSITSAVSSFDQQTASPAVQVQLGGGGESFFTKVTRENIGKRMAIVFVETKTTMENVDGTSKRVTKREERVISAPVIQNALGNNFQITGLADSKEASNLALLLRAGALPAAIYPIEERTVGPTLGKENIRRGMISLEVGMGLVLILMLFYYQFFGLVADIALLLNLVLLGALLSIIGTTLTLPGIAGIVLTVGMAIDANVLIYERIREELRNGMSPQAAIHAGYDRAFATIIDANLTTLIVGIVLFSIGTGPVRGFAIILSLGLLTSMITGITFTRALVNWYYGGRNVKKLSIGI</sequence>
<evidence type="ECO:0000256" key="2">
    <source>
        <dbReference type="ARBA" id="ARBA00022448"/>
    </source>
</evidence>
<gene>
    <name evidence="11 16" type="primary">secD</name>
    <name evidence="16" type="ORF">EKM59_06770</name>
</gene>
<evidence type="ECO:0000256" key="11">
    <source>
        <dbReference type="HAMAP-Rule" id="MF_01463"/>
    </source>
</evidence>
<keyword evidence="17" id="KW-1185">Reference proteome</keyword>
<dbReference type="GO" id="GO:0006605">
    <property type="term" value="P:protein targeting"/>
    <property type="evidence" value="ECO:0007669"/>
    <property type="project" value="UniProtKB-UniRule"/>
</dbReference>
<keyword evidence="7 11" id="KW-0811">Translocation</keyword>
<evidence type="ECO:0000256" key="9">
    <source>
        <dbReference type="ARBA" id="ARBA00060774"/>
    </source>
</evidence>
<evidence type="ECO:0000256" key="8">
    <source>
        <dbReference type="ARBA" id="ARBA00023136"/>
    </source>
</evidence>
<dbReference type="Gene3D" id="3.30.1360.200">
    <property type="match status" value="1"/>
</dbReference>
<dbReference type="PRINTS" id="PR00702">
    <property type="entry name" value="ACRIFLAVINRP"/>
</dbReference>
<dbReference type="InterPro" id="IPR005791">
    <property type="entry name" value="SecD"/>
</dbReference>
<dbReference type="SUPFAM" id="SSF82866">
    <property type="entry name" value="Multidrug efflux transporter AcrB transmembrane domain"/>
    <property type="match status" value="1"/>
</dbReference>
<comment type="subcellular location">
    <subcellularLocation>
        <location evidence="1 11">Cell membrane</location>
        <topology evidence="1 11">Multi-pass membrane protein</topology>
    </subcellularLocation>
</comment>
<dbReference type="InterPro" id="IPR048634">
    <property type="entry name" value="SecD_SecF_C"/>
</dbReference>
<dbReference type="Pfam" id="PF13721">
    <property type="entry name" value="SecD-TM1"/>
    <property type="match status" value="1"/>
</dbReference>
<dbReference type="Gene3D" id="1.20.1640.10">
    <property type="entry name" value="Multidrug efflux transporter AcrB transmembrane domain"/>
    <property type="match status" value="1"/>
</dbReference>
<dbReference type="FunFam" id="3.30.1360.200:FF:000001">
    <property type="entry name" value="Protein translocase subunit SecD"/>
    <property type="match status" value="1"/>
</dbReference>
<evidence type="ECO:0000259" key="12">
    <source>
        <dbReference type="Pfam" id="PF02355"/>
    </source>
</evidence>
<keyword evidence="4 11" id="KW-0812">Transmembrane</keyword>
<dbReference type="PANTHER" id="PTHR30081:SF1">
    <property type="entry name" value="PROTEIN TRANSLOCASE SUBUNIT SECD"/>
    <property type="match status" value="1"/>
</dbReference>
<evidence type="ECO:0000259" key="14">
    <source>
        <dbReference type="Pfam" id="PF21760"/>
    </source>
</evidence>
<dbReference type="Pfam" id="PF07549">
    <property type="entry name" value="Sec_GG"/>
    <property type="match status" value="1"/>
</dbReference>
<feature type="domain" description="SecD export protein N-terminal TM" evidence="13">
    <location>
        <begin position="3"/>
        <end position="102"/>
    </location>
</feature>
<dbReference type="HAMAP" id="MF_01463_B">
    <property type="entry name" value="SecD_B"/>
    <property type="match status" value="1"/>
</dbReference>
<keyword evidence="8 11" id="KW-0472">Membrane</keyword>
<feature type="transmembrane region" description="Helical" evidence="11">
    <location>
        <begin position="483"/>
        <end position="502"/>
    </location>
</feature>
<feature type="domain" description="Protein export membrane protein SecD/SecF C-terminal" evidence="12">
    <location>
        <begin position="438"/>
        <end position="605"/>
    </location>
</feature>
<dbReference type="Pfam" id="PF22599">
    <property type="entry name" value="SecDF_P1_head"/>
    <property type="match status" value="1"/>
</dbReference>
<evidence type="ECO:0000313" key="16">
    <source>
        <dbReference type="EMBL" id="RUQ85337.1"/>
    </source>
</evidence>
<evidence type="ECO:0000256" key="10">
    <source>
        <dbReference type="ARBA" id="ARBA00068220"/>
    </source>
</evidence>
<evidence type="ECO:0000256" key="5">
    <source>
        <dbReference type="ARBA" id="ARBA00022927"/>
    </source>
</evidence>
<dbReference type="GO" id="GO:0043952">
    <property type="term" value="P:protein transport by the Sec complex"/>
    <property type="evidence" value="ECO:0007669"/>
    <property type="project" value="UniProtKB-UniRule"/>
</dbReference>
<dbReference type="InterPro" id="IPR055344">
    <property type="entry name" value="SecD_SecF_C_bact"/>
</dbReference>
<dbReference type="InterPro" id="IPR048631">
    <property type="entry name" value="SecD_1st"/>
</dbReference>
<dbReference type="GO" id="GO:0065002">
    <property type="term" value="P:intracellular protein transmembrane transport"/>
    <property type="evidence" value="ECO:0007669"/>
    <property type="project" value="UniProtKB-UniRule"/>
</dbReference>
<dbReference type="InterPro" id="IPR022813">
    <property type="entry name" value="SecD/SecF_arch_bac"/>
</dbReference>
<feature type="transmembrane region" description="Helical" evidence="11">
    <location>
        <begin position="550"/>
        <end position="572"/>
    </location>
</feature>
<organism evidence="16 17">
    <name type="scientific">Legionella septentrionalis</name>
    <dbReference type="NCBI Taxonomy" id="2498109"/>
    <lineage>
        <taxon>Bacteria</taxon>
        <taxon>Pseudomonadati</taxon>
        <taxon>Pseudomonadota</taxon>
        <taxon>Gammaproteobacteria</taxon>
        <taxon>Legionellales</taxon>
        <taxon>Legionellaceae</taxon>
        <taxon>Legionella</taxon>
    </lineage>
</organism>
<protein>
    <recommendedName>
        <fullName evidence="10 11">Protein translocase subunit SecD</fullName>
    </recommendedName>
</protein>
<proteinExistence type="inferred from homology"/>
<dbReference type="EMBL" id="RZGR01000017">
    <property type="protein sequence ID" value="RUQ85337.1"/>
    <property type="molecule type" value="Genomic_DNA"/>
</dbReference>
<dbReference type="InterPro" id="IPR027398">
    <property type="entry name" value="SecD-TM"/>
</dbReference>
<name>A0A433JIZ2_9GAMM</name>
<feature type="transmembrane region" description="Helical" evidence="11">
    <location>
        <begin position="455"/>
        <end position="476"/>
    </location>
</feature>
<keyword evidence="2 11" id="KW-0813">Transport</keyword>
<dbReference type="Gene3D" id="3.30.70.3400">
    <property type="match status" value="2"/>
</dbReference>
<evidence type="ECO:0000256" key="3">
    <source>
        <dbReference type="ARBA" id="ARBA00022475"/>
    </source>
</evidence>
<dbReference type="GO" id="GO:0005886">
    <property type="term" value="C:plasma membrane"/>
    <property type="evidence" value="ECO:0007669"/>
    <property type="project" value="UniProtKB-SubCell"/>
</dbReference>
<dbReference type="AlphaFoldDB" id="A0A433JIZ2"/>
<evidence type="ECO:0000256" key="1">
    <source>
        <dbReference type="ARBA" id="ARBA00004651"/>
    </source>
</evidence>
<dbReference type="InterPro" id="IPR022646">
    <property type="entry name" value="SecD/SecF_CS"/>
</dbReference>
<feature type="transmembrane region" description="Helical" evidence="11">
    <location>
        <begin position="578"/>
        <end position="602"/>
    </location>
</feature>
<feature type="domain" description="Protein translocase subunit SecDF P1" evidence="14">
    <location>
        <begin position="227"/>
        <end position="285"/>
    </location>
</feature>
<dbReference type="NCBIfam" id="TIGR00916">
    <property type="entry name" value="2A0604s01"/>
    <property type="match status" value="1"/>
</dbReference>
<evidence type="ECO:0000256" key="4">
    <source>
        <dbReference type="ARBA" id="ARBA00022692"/>
    </source>
</evidence>
<evidence type="ECO:0000313" key="17">
    <source>
        <dbReference type="Proteomes" id="UP000288012"/>
    </source>
</evidence>
<comment type="caution">
    <text evidence="16">The sequence shown here is derived from an EMBL/GenBank/DDBJ whole genome shotgun (WGS) entry which is preliminary data.</text>
</comment>
<keyword evidence="5 11" id="KW-0653">Protein transport</keyword>
<comment type="subunit">
    <text evidence="11">Forms a complex with SecF. Part of the essential Sec protein translocation apparatus which comprises SecA, SecYEG and auxiliary proteins SecDF-YajC and YidC.</text>
</comment>
<dbReference type="PANTHER" id="PTHR30081">
    <property type="entry name" value="PROTEIN-EXPORT MEMBRANE PROTEIN SEC"/>
    <property type="match status" value="1"/>
</dbReference>
<keyword evidence="3 11" id="KW-1003">Cell membrane</keyword>
<dbReference type="NCBIfam" id="TIGR01129">
    <property type="entry name" value="secD"/>
    <property type="match status" value="1"/>
</dbReference>
<comment type="function">
    <text evidence="11">Part of the Sec protein translocase complex. Interacts with the SecYEG preprotein conducting channel. SecDF uses the proton motive force (PMF) to complete protein translocation after the ATP-dependent function of SecA.</text>
</comment>
<dbReference type="Proteomes" id="UP000288012">
    <property type="component" value="Unassembled WGS sequence"/>
</dbReference>
<dbReference type="Pfam" id="PF21760">
    <property type="entry name" value="SecD_1st"/>
    <property type="match status" value="1"/>
</dbReference>
<keyword evidence="6 11" id="KW-1133">Transmembrane helix</keyword>
<dbReference type="RefSeq" id="WP_126953643.1">
    <property type="nucleotide sequence ID" value="NZ_RZGR01000017.1"/>
</dbReference>
<dbReference type="Pfam" id="PF02355">
    <property type="entry name" value="SecD_SecF_C"/>
    <property type="match status" value="1"/>
</dbReference>
<comment type="caution">
    <text evidence="11">Lacks conserved residue(s) required for the propagation of feature annotation.</text>
</comment>
<dbReference type="FunFam" id="1.20.1640.10:FF:000004">
    <property type="entry name" value="Protein translocase subunit SecD"/>
    <property type="match status" value="1"/>
</dbReference>
<dbReference type="GO" id="GO:0015450">
    <property type="term" value="F:protein-transporting ATPase activity"/>
    <property type="evidence" value="ECO:0007669"/>
    <property type="project" value="InterPro"/>
</dbReference>
<evidence type="ECO:0000259" key="13">
    <source>
        <dbReference type="Pfam" id="PF13721"/>
    </source>
</evidence>
<dbReference type="InterPro" id="IPR001036">
    <property type="entry name" value="Acrflvin-R"/>
</dbReference>